<accession>A4ISY1</accession>
<sequence length="77" mass="8703">MSICFYLLFPNQTPVGSVPATTTRKMSKVLQRGFSAGFFSLIHCYDYATPQTASSFFLFLPPPFLSAIRTLNYLVFH</sequence>
<gene>
    <name evidence="1" type="ordered locus">GTNG_3090</name>
</gene>
<dbReference type="EMBL" id="CP000557">
    <property type="protein sequence ID" value="ABO68435.1"/>
    <property type="molecule type" value="Genomic_DNA"/>
</dbReference>
<proteinExistence type="predicted"/>
<dbReference type="AlphaFoldDB" id="A4ISY1"/>
<reference evidence="1 2" key="1">
    <citation type="journal article" date="2007" name="Proc. Natl. Acad. Sci. U.S.A.">
        <title>Genome and proteome of long-chain alkane degrading Geobacillus thermodenitrificans NG80-2 isolated from a deep-subsurface oil reservoir.</title>
        <authorList>
            <person name="Feng L."/>
            <person name="Wang W."/>
            <person name="Cheng J."/>
            <person name="Ren Y."/>
            <person name="Zhao G."/>
            <person name="Gao C."/>
            <person name="Tang Y."/>
            <person name="Liu X."/>
            <person name="Han W."/>
            <person name="Peng X."/>
            <person name="Liu R."/>
            <person name="Wang L."/>
        </authorList>
    </citation>
    <scope>NUCLEOTIDE SEQUENCE [LARGE SCALE GENOMIC DNA]</scope>
    <source>
        <strain evidence="1 2">NG80-2</strain>
    </source>
</reference>
<organism evidence="1 2">
    <name type="scientific">Geobacillus thermodenitrificans (strain NG80-2)</name>
    <dbReference type="NCBI Taxonomy" id="420246"/>
    <lineage>
        <taxon>Bacteria</taxon>
        <taxon>Bacillati</taxon>
        <taxon>Bacillota</taxon>
        <taxon>Bacilli</taxon>
        <taxon>Bacillales</taxon>
        <taxon>Anoxybacillaceae</taxon>
        <taxon>Geobacillus</taxon>
    </lineage>
</organism>
<name>A4ISY1_GEOTN</name>
<evidence type="ECO:0000313" key="2">
    <source>
        <dbReference type="Proteomes" id="UP000001578"/>
    </source>
</evidence>
<evidence type="ECO:0000313" key="1">
    <source>
        <dbReference type="EMBL" id="ABO68435.1"/>
    </source>
</evidence>
<dbReference type="Proteomes" id="UP000001578">
    <property type="component" value="Chromosome"/>
</dbReference>
<dbReference type="KEGG" id="gtn:GTNG_3090"/>
<protein>
    <submittedName>
        <fullName evidence="1">Uncharacterized protein</fullName>
    </submittedName>
</protein>
<dbReference type="HOGENOM" id="CLU_2633060_0_0_9"/>